<dbReference type="InterPro" id="IPR050834">
    <property type="entry name" value="Glycosyltransf_2"/>
</dbReference>
<dbReference type="InterPro" id="IPR001173">
    <property type="entry name" value="Glyco_trans_2-like"/>
</dbReference>
<dbReference type="EMBL" id="BAAASJ010000022">
    <property type="protein sequence ID" value="GAA2629695.1"/>
    <property type="molecule type" value="Genomic_DNA"/>
</dbReference>
<feature type="region of interest" description="Disordered" evidence="1">
    <location>
        <begin position="1"/>
        <end position="23"/>
    </location>
</feature>
<dbReference type="RefSeq" id="WP_344389159.1">
    <property type="nucleotide sequence ID" value="NZ_BAAASJ010000022.1"/>
</dbReference>
<dbReference type="SUPFAM" id="SSF53448">
    <property type="entry name" value="Nucleotide-diphospho-sugar transferases"/>
    <property type="match status" value="1"/>
</dbReference>
<dbReference type="Pfam" id="PF00535">
    <property type="entry name" value="Glycos_transf_2"/>
    <property type="match status" value="1"/>
</dbReference>
<proteinExistence type="predicted"/>
<dbReference type="InterPro" id="IPR029044">
    <property type="entry name" value="Nucleotide-diphossugar_trans"/>
</dbReference>
<name>A0ABN3QLS6_9ACTN</name>
<keyword evidence="4" id="KW-1185">Reference proteome</keyword>
<dbReference type="PANTHER" id="PTHR43685">
    <property type="entry name" value="GLYCOSYLTRANSFERASE"/>
    <property type="match status" value="1"/>
</dbReference>
<feature type="domain" description="Glycosyltransferase 2-like" evidence="2">
    <location>
        <begin position="164"/>
        <end position="338"/>
    </location>
</feature>
<dbReference type="Gene3D" id="3.90.550.10">
    <property type="entry name" value="Spore Coat Polysaccharide Biosynthesis Protein SpsA, Chain A"/>
    <property type="match status" value="1"/>
</dbReference>
<evidence type="ECO:0000256" key="1">
    <source>
        <dbReference type="SAM" id="MobiDB-lite"/>
    </source>
</evidence>
<feature type="region of interest" description="Disordered" evidence="1">
    <location>
        <begin position="106"/>
        <end position="140"/>
    </location>
</feature>
<reference evidence="3 4" key="1">
    <citation type="journal article" date="2019" name="Int. J. Syst. Evol. Microbiol.">
        <title>The Global Catalogue of Microorganisms (GCM) 10K type strain sequencing project: providing services to taxonomists for standard genome sequencing and annotation.</title>
        <authorList>
            <consortium name="The Broad Institute Genomics Platform"/>
            <consortium name="The Broad Institute Genome Sequencing Center for Infectious Disease"/>
            <person name="Wu L."/>
            <person name="Ma J."/>
        </authorList>
    </citation>
    <scope>NUCLEOTIDE SEQUENCE [LARGE SCALE GENOMIC DNA]</scope>
    <source>
        <strain evidence="3 4">JCM 4524</strain>
    </source>
</reference>
<accession>A0ABN3QLS6</accession>
<sequence length="478" mass="51343">MNTAQRLLTSARPKADTLPTDASYTPVGVVDIDLARPNEFGPPGGGELVRPEEPVVALVRLHGHPLGLIPSSDDRSLRGGSDPGELWWSLARTACHRLATPLARHLTADTSPGHPPVDFPATRSAPRSGGLRHGTGRRPEDLATARLPCRAARLRTLAAAPPISVIVATHNRPELLRQCLRSLLRVQYPKFEVIVVDNAPDDDSTERLVRNEYGRHVRYVREPVAGLAHAHNRGLAVAAGHVAAFTDDDTLVDPGWLSALAATFAQDGDISCVTGLIVPAELGTATQAALEQHAGFAKGYALRTWSLRAPSEDPLFPFTAGRFGSGTNMAFRIDHLRALGGFDPATGTGTPAHGGDDLLAFFRVLAAGRTLAYQPDAIVWHRHRRTPDALDSQAFGYGAGLGAYLTGALLHEPRMVPALLRRLPRGIGYAVTRAHGRRGTATGWSRRLALLELRGLLYGPFGYLRSRRLMNHAGSGGD</sequence>
<comment type="caution">
    <text evidence="3">The sequence shown here is derived from an EMBL/GenBank/DDBJ whole genome shotgun (WGS) entry which is preliminary data.</text>
</comment>
<evidence type="ECO:0000313" key="4">
    <source>
        <dbReference type="Proteomes" id="UP001500151"/>
    </source>
</evidence>
<dbReference type="PANTHER" id="PTHR43685:SF2">
    <property type="entry name" value="GLYCOSYLTRANSFERASE 2-LIKE DOMAIN-CONTAINING PROTEIN"/>
    <property type="match status" value="1"/>
</dbReference>
<gene>
    <name evidence="3" type="ORF">GCM10010307_20730</name>
</gene>
<dbReference type="Proteomes" id="UP001500151">
    <property type="component" value="Unassembled WGS sequence"/>
</dbReference>
<protein>
    <recommendedName>
        <fullName evidence="2">Glycosyltransferase 2-like domain-containing protein</fullName>
    </recommendedName>
</protein>
<organism evidence="3 4">
    <name type="scientific">Streptomyces vastus</name>
    <dbReference type="NCBI Taxonomy" id="285451"/>
    <lineage>
        <taxon>Bacteria</taxon>
        <taxon>Bacillati</taxon>
        <taxon>Actinomycetota</taxon>
        <taxon>Actinomycetes</taxon>
        <taxon>Kitasatosporales</taxon>
        <taxon>Streptomycetaceae</taxon>
        <taxon>Streptomyces</taxon>
    </lineage>
</organism>
<evidence type="ECO:0000313" key="3">
    <source>
        <dbReference type="EMBL" id="GAA2629695.1"/>
    </source>
</evidence>
<evidence type="ECO:0000259" key="2">
    <source>
        <dbReference type="Pfam" id="PF00535"/>
    </source>
</evidence>